<feature type="transmembrane region" description="Helical" evidence="14">
    <location>
        <begin position="193"/>
        <end position="211"/>
    </location>
</feature>
<keyword evidence="9" id="KW-0443">Lipid metabolism</keyword>
<evidence type="ECO:0000259" key="15">
    <source>
        <dbReference type="Pfam" id="PF09924"/>
    </source>
</evidence>
<dbReference type="Proteomes" id="UP001597295">
    <property type="component" value="Unassembled WGS sequence"/>
</dbReference>
<evidence type="ECO:0000256" key="12">
    <source>
        <dbReference type="ARBA" id="ARBA00031899"/>
    </source>
</evidence>
<feature type="transmembrane region" description="Helical" evidence="14">
    <location>
        <begin position="36"/>
        <end position="54"/>
    </location>
</feature>
<evidence type="ECO:0000313" key="16">
    <source>
        <dbReference type="EMBL" id="MFD2262963.1"/>
    </source>
</evidence>
<evidence type="ECO:0000256" key="3">
    <source>
        <dbReference type="ARBA" id="ARBA00012014"/>
    </source>
</evidence>
<dbReference type="Pfam" id="PF03706">
    <property type="entry name" value="LPG_synthase_TM"/>
    <property type="match status" value="1"/>
</dbReference>
<keyword evidence="6" id="KW-0808">Transferase</keyword>
<evidence type="ECO:0000313" key="17">
    <source>
        <dbReference type="Proteomes" id="UP001597295"/>
    </source>
</evidence>
<comment type="similarity">
    <text evidence="2">Belongs to the LPG synthase family.</text>
</comment>
<keyword evidence="17" id="KW-1185">Reference proteome</keyword>
<evidence type="ECO:0000256" key="7">
    <source>
        <dbReference type="ARBA" id="ARBA00022692"/>
    </source>
</evidence>
<dbReference type="RefSeq" id="WP_379875932.1">
    <property type="nucleotide sequence ID" value="NZ_JBHUIP010000007.1"/>
</dbReference>
<keyword evidence="11" id="KW-0046">Antibiotic resistance</keyword>
<evidence type="ECO:0000256" key="13">
    <source>
        <dbReference type="ARBA" id="ARBA00047540"/>
    </source>
</evidence>
<evidence type="ECO:0000256" key="1">
    <source>
        <dbReference type="ARBA" id="ARBA00004651"/>
    </source>
</evidence>
<dbReference type="InterPro" id="IPR051211">
    <property type="entry name" value="PG_lysyltransferase"/>
</dbReference>
<reference evidence="17" key="1">
    <citation type="journal article" date="2019" name="Int. J. Syst. Evol. Microbiol.">
        <title>The Global Catalogue of Microorganisms (GCM) 10K type strain sequencing project: providing services to taxonomists for standard genome sequencing and annotation.</title>
        <authorList>
            <consortium name="The Broad Institute Genomics Platform"/>
            <consortium name="The Broad Institute Genome Sequencing Center for Infectious Disease"/>
            <person name="Wu L."/>
            <person name="Ma J."/>
        </authorList>
    </citation>
    <scope>NUCLEOTIDE SEQUENCE [LARGE SCALE GENOMIC DNA]</scope>
    <source>
        <strain evidence="17">CGMCC 1.19062</strain>
    </source>
</reference>
<evidence type="ECO:0000256" key="6">
    <source>
        <dbReference type="ARBA" id="ARBA00022679"/>
    </source>
</evidence>
<evidence type="ECO:0000256" key="10">
    <source>
        <dbReference type="ARBA" id="ARBA00023136"/>
    </source>
</evidence>
<dbReference type="SUPFAM" id="SSF55729">
    <property type="entry name" value="Acyl-CoA N-acyltransferases (Nat)"/>
    <property type="match status" value="1"/>
</dbReference>
<comment type="catalytic activity">
    <reaction evidence="13">
        <text>L-lysyl-tRNA(Lys) + a 1,2-diacyl-sn-glycero-3-phospho-(1'-sn-glycerol) = a 1,2-diacyl-sn-glycero-3-phospho-1'-(3'-O-L-lysyl)-sn-glycerol + tRNA(Lys)</text>
        <dbReference type="Rhea" id="RHEA:10668"/>
        <dbReference type="Rhea" id="RHEA-COMP:9696"/>
        <dbReference type="Rhea" id="RHEA-COMP:9697"/>
        <dbReference type="ChEBI" id="CHEBI:64716"/>
        <dbReference type="ChEBI" id="CHEBI:75792"/>
        <dbReference type="ChEBI" id="CHEBI:78442"/>
        <dbReference type="ChEBI" id="CHEBI:78529"/>
        <dbReference type="EC" id="2.3.2.3"/>
    </reaction>
</comment>
<evidence type="ECO:0000256" key="8">
    <source>
        <dbReference type="ARBA" id="ARBA00022989"/>
    </source>
</evidence>
<feature type="transmembrane region" description="Helical" evidence="14">
    <location>
        <begin position="291"/>
        <end position="310"/>
    </location>
</feature>
<dbReference type="Pfam" id="PF09924">
    <property type="entry name" value="LPG_synthase_C"/>
    <property type="match status" value="1"/>
</dbReference>
<gene>
    <name evidence="16" type="ORF">ACFSM5_08700</name>
</gene>
<feature type="transmembrane region" description="Helical" evidence="14">
    <location>
        <begin position="155"/>
        <end position="181"/>
    </location>
</feature>
<evidence type="ECO:0000256" key="2">
    <source>
        <dbReference type="ARBA" id="ARBA00008627"/>
    </source>
</evidence>
<evidence type="ECO:0000256" key="14">
    <source>
        <dbReference type="SAM" id="Phobius"/>
    </source>
</evidence>
<dbReference type="InterPro" id="IPR024320">
    <property type="entry name" value="LPG_synthase_C"/>
</dbReference>
<dbReference type="PANTHER" id="PTHR34697">
    <property type="entry name" value="PHOSPHATIDYLGLYCEROL LYSYLTRANSFERASE"/>
    <property type="match status" value="1"/>
</dbReference>
<keyword evidence="5" id="KW-1003">Cell membrane</keyword>
<evidence type="ECO:0000256" key="5">
    <source>
        <dbReference type="ARBA" id="ARBA00022475"/>
    </source>
</evidence>
<keyword evidence="7 14" id="KW-0812">Transmembrane</keyword>
<comment type="caution">
    <text evidence="16">The sequence shown here is derived from an EMBL/GenBank/DDBJ whole genome shotgun (WGS) entry which is preliminary data.</text>
</comment>
<accession>A0ABW5DPB6</accession>
<evidence type="ECO:0000256" key="4">
    <source>
        <dbReference type="ARBA" id="ARBA00021546"/>
    </source>
</evidence>
<feature type="transmembrane region" description="Helical" evidence="14">
    <location>
        <begin position="74"/>
        <end position="99"/>
    </location>
</feature>
<dbReference type="PANTHER" id="PTHR34697:SF2">
    <property type="entry name" value="PHOSPHATIDYLGLYCEROL LYSYLTRANSFERASE"/>
    <property type="match status" value="1"/>
</dbReference>
<comment type="subcellular location">
    <subcellularLocation>
        <location evidence="1">Cell membrane</location>
        <topology evidence="1">Multi-pass membrane protein</topology>
    </subcellularLocation>
</comment>
<evidence type="ECO:0000256" key="11">
    <source>
        <dbReference type="ARBA" id="ARBA00023251"/>
    </source>
</evidence>
<keyword evidence="10 14" id="KW-0472">Membrane</keyword>
<sequence length="729" mass="77651">MQGTTDDKQKSSAEAVGELLPAAQPARRRRFSWRTGVALATTLAVLALVFVAMQRSSGEFSPDHILTAIEAIPTLWIIGSIGLTGVSFGALLLYDLLALRHLGQCLPLGRVAPISFVAYAVGNAAGSGPLTGGLIRLRYYPRLGLSMLDVAQVTGLAAGGFAVGLVMVAGLGLVISAGVLAAPLGLAVEILRGIGLAILAGVGLLSFLSSFRQEPLKIGRVRIRLPGPDLLMRQSLAALLDIAAAAAALWILLDTSSLNFIDFLTVFAVATALGVLSQVPAGLGVFETVMVAYVAPTGDIGPVLSALVLYRFIYHGLPLLLSIPTLAALEAGGWGKLGGYLRPWLQPMSSLPAAGVLLGAAWMGGMRGPMTLAATALAWAGLRQLLRMRPRRLARTAKLASYADLQKAEAILGQTSDAYAGLVRMGDKSVMFSDDERAVLMYRRSGSHWIALFDPVGPRDALPGLIWKFLETVKAAGGIPCFYEAGPEFLDVYADAGLRALKLGERARVNLQGFSIAGQKRANLRHSISRAPREGISFQFLTADSLEARREELQAVSNGWLNSNQAKEKSFSLGAFEWGFVRQQRVAVVEHNGRIVAFATAMHSGQGDEVALDLMRVLDDAPRATMDYLMTSMALQLQAEGVGCFNLGMAPLSGLSSSPAAPVIQRLGSFIYRNGGKFYNFQGLRTFKTKFGPSWQPRYLVIGCNRSAAFALIRVAVLIAGSVRGVFAR</sequence>
<organism evidence="16 17">
    <name type="scientific">Lacibacterium aquatile</name>
    <dbReference type="NCBI Taxonomy" id="1168082"/>
    <lineage>
        <taxon>Bacteria</taxon>
        <taxon>Pseudomonadati</taxon>
        <taxon>Pseudomonadota</taxon>
        <taxon>Alphaproteobacteria</taxon>
        <taxon>Rhodospirillales</taxon>
        <taxon>Rhodospirillaceae</taxon>
    </lineage>
</organism>
<feature type="transmembrane region" description="Helical" evidence="14">
    <location>
        <begin position="231"/>
        <end position="253"/>
    </location>
</feature>
<dbReference type="InterPro" id="IPR022791">
    <property type="entry name" value="L-PG_synthase/AglD"/>
</dbReference>
<name>A0ABW5DPB6_9PROT</name>
<protein>
    <recommendedName>
        <fullName evidence="4">Phosphatidylglycerol lysyltransferase</fullName>
        <ecNumber evidence="3">2.3.2.3</ecNumber>
    </recommendedName>
    <alternativeName>
        <fullName evidence="12">Lysylphosphatidylglycerol synthase</fullName>
    </alternativeName>
</protein>
<dbReference type="InterPro" id="IPR016181">
    <property type="entry name" value="Acyl_CoA_acyltransferase"/>
</dbReference>
<keyword evidence="8 14" id="KW-1133">Transmembrane helix</keyword>
<evidence type="ECO:0000256" key="9">
    <source>
        <dbReference type="ARBA" id="ARBA00023098"/>
    </source>
</evidence>
<proteinExistence type="inferred from homology"/>
<feature type="transmembrane region" description="Helical" evidence="14">
    <location>
        <begin position="260"/>
        <end position="279"/>
    </location>
</feature>
<feature type="domain" description="Phosphatidylglycerol lysyltransferase C-terminal" evidence="15">
    <location>
        <begin position="414"/>
        <end position="701"/>
    </location>
</feature>
<dbReference type="EC" id="2.3.2.3" evidence="3"/>
<dbReference type="EMBL" id="JBHUIP010000007">
    <property type="protein sequence ID" value="MFD2262963.1"/>
    <property type="molecule type" value="Genomic_DNA"/>
</dbReference>